<feature type="domain" description="C2H2-type" evidence="3">
    <location>
        <begin position="173"/>
        <end position="200"/>
    </location>
</feature>
<reference evidence="4 5" key="2">
    <citation type="submission" date="2018-11" db="EMBL/GenBank/DDBJ databases">
        <authorList>
            <consortium name="Pathogen Informatics"/>
        </authorList>
    </citation>
    <scope>NUCLEOTIDE SEQUENCE [LARGE SCALE GENOMIC DNA]</scope>
    <source>
        <strain evidence="4 5">NST_G2</strain>
    </source>
</reference>
<reference evidence="6" key="1">
    <citation type="submission" date="2016-06" db="UniProtKB">
        <authorList>
            <consortium name="WormBaseParasite"/>
        </authorList>
    </citation>
    <scope>IDENTIFICATION</scope>
</reference>
<gene>
    <name evidence="4" type="ORF">SSLN_LOCUS10410</name>
</gene>
<dbReference type="WBParaSite" id="SSLN_0001081501-mRNA-1">
    <property type="protein sequence ID" value="SSLN_0001081501-mRNA-1"/>
    <property type="gene ID" value="SSLN_0001081501"/>
</dbReference>
<keyword evidence="1" id="KW-0862">Zinc</keyword>
<evidence type="ECO:0000313" key="6">
    <source>
        <dbReference type="WBParaSite" id="SSLN_0001081501-mRNA-1"/>
    </source>
</evidence>
<dbReference type="EMBL" id="UYSU01035853">
    <property type="protein sequence ID" value="VDL96795.1"/>
    <property type="molecule type" value="Genomic_DNA"/>
</dbReference>
<dbReference type="OrthoDB" id="6220440at2759"/>
<dbReference type="PROSITE" id="PS50157">
    <property type="entry name" value="ZINC_FINGER_C2H2_2"/>
    <property type="match status" value="1"/>
</dbReference>
<evidence type="ECO:0000313" key="5">
    <source>
        <dbReference type="Proteomes" id="UP000275846"/>
    </source>
</evidence>
<feature type="region of interest" description="Disordered" evidence="2">
    <location>
        <begin position="76"/>
        <end position="153"/>
    </location>
</feature>
<evidence type="ECO:0000313" key="4">
    <source>
        <dbReference type="EMBL" id="VDL96795.1"/>
    </source>
</evidence>
<dbReference type="SUPFAM" id="SSF57667">
    <property type="entry name" value="beta-beta-alpha zinc fingers"/>
    <property type="match status" value="1"/>
</dbReference>
<proteinExistence type="predicted"/>
<organism evidence="6">
    <name type="scientific">Schistocephalus solidus</name>
    <name type="common">Tapeworm</name>
    <dbReference type="NCBI Taxonomy" id="70667"/>
    <lineage>
        <taxon>Eukaryota</taxon>
        <taxon>Metazoa</taxon>
        <taxon>Spiralia</taxon>
        <taxon>Lophotrochozoa</taxon>
        <taxon>Platyhelminthes</taxon>
        <taxon>Cestoda</taxon>
        <taxon>Eucestoda</taxon>
        <taxon>Diphyllobothriidea</taxon>
        <taxon>Diphyllobothriidae</taxon>
        <taxon>Schistocephalus</taxon>
    </lineage>
</organism>
<name>A0A183T1R2_SCHSO</name>
<feature type="compositionally biased region" description="Polar residues" evidence="2">
    <location>
        <begin position="76"/>
        <end position="92"/>
    </location>
</feature>
<feature type="compositionally biased region" description="Basic and acidic residues" evidence="2">
    <location>
        <begin position="103"/>
        <end position="112"/>
    </location>
</feature>
<keyword evidence="1" id="KW-0479">Metal-binding</keyword>
<dbReference type="Proteomes" id="UP000275846">
    <property type="component" value="Unassembled WGS sequence"/>
</dbReference>
<sequence length="219" mass="24348">MHETSNKNTLSFNLAPTEDIGDAMQLCNLSVLIRPSDHIPDNHHDRRAKHGEVLRCCACLHTRRTWLDDREIYGRKTQTNNNTPHPLPQRNSLKAARLPPQKTEAEMARQDPGHGSPRANRNPQHPRHAEASASAMKRPPETTFLSASPVTPTTNFAFTTTTTPTISDGDSLLNCAQCDRTFNSRIGLVGHLRIHHMESVEPVSGAPTYNHRALISPAH</sequence>
<accession>A0A183T1R2</accession>
<keyword evidence="5" id="KW-1185">Reference proteome</keyword>
<dbReference type="PROSITE" id="PS00028">
    <property type="entry name" value="ZINC_FINGER_C2H2_1"/>
    <property type="match status" value="1"/>
</dbReference>
<dbReference type="InterPro" id="IPR036236">
    <property type="entry name" value="Znf_C2H2_sf"/>
</dbReference>
<protein>
    <submittedName>
        <fullName evidence="6">C2H2-type domain-containing protein</fullName>
    </submittedName>
</protein>
<evidence type="ECO:0000256" key="1">
    <source>
        <dbReference type="PROSITE-ProRule" id="PRU00042"/>
    </source>
</evidence>
<dbReference type="AlphaFoldDB" id="A0A183T1R2"/>
<evidence type="ECO:0000259" key="3">
    <source>
        <dbReference type="PROSITE" id="PS50157"/>
    </source>
</evidence>
<keyword evidence="1" id="KW-0863">Zinc-finger</keyword>
<dbReference type="InterPro" id="IPR013087">
    <property type="entry name" value="Znf_C2H2_type"/>
</dbReference>
<dbReference type="GO" id="GO:0008270">
    <property type="term" value="F:zinc ion binding"/>
    <property type="evidence" value="ECO:0007669"/>
    <property type="project" value="UniProtKB-KW"/>
</dbReference>
<evidence type="ECO:0000256" key="2">
    <source>
        <dbReference type="SAM" id="MobiDB-lite"/>
    </source>
</evidence>